<organism evidence="1 2">
    <name type="scientific">Bacillus aerius</name>
    <dbReference type="NCBI Taxonomy" id="293388"/>
    <lineage>
        <taxon>Bacteria</taxon>
        <taxon>Bacillati</taxon>
        <taxon>Bacillota</taxon>
        <taxon>Bacilli</taxon>
        <taxon>Bacillales</taxon>
        <taxon>Bacillaceae</taxon>
        <taxon>Bacillus</taxon>
    </lineage>
</organism>
<gene>
    <name evidence="1" type="ORF">HNP39_003047</name>
</gene>
<evidence type="ECO:0000313" key="2">
    <source>
        <dbReference type="Proteomes" id="UP000517315"/>
    </source>
</evidence>
<dbReference type="RefSeq" id="WP_144470316.1">
    <property type="nucleotide sequence ID" value="NZ_JACJIG010000004.1"/>
</dbReference>
<accession>A0ABR6B5M0</accession>
<dbReference type="EMBL" id="JACJIG010000004">
    <property type="protein sequence ID" value="MBA8919291.1"/>
    <property type="molecule type" value="Genomic_DNA"/>
</dbReference>
<keyword evidence="2" id="KW-1185">Reference proteome</keyword>
<comment type="caution">
    <text evidence="1">The sequence shown here is derived from an EMBL/GenBank/DDBJ whole genome shotgun (WGS) entry which is preliminary data.</text>
</comment>
<protein>
    <submittedName>
        <fullName evidence="1">Uncharacterized protein</fullName>
    </submittedName>
</protein>
<evidence type="ECO:0000313" key="1">
    <source>
        <dbReference type="EMBL" id="MBA8919291.1"/>
    </source>
</evidence>
<proteinExistence type="predicted"/>
<sequence>MNFIFKESSKLRDELEKVDCLFCFDNVIEEMGDYKSHTKESENVVFHYPIIDKDDRRARLDVSVMVAPVEDAPECKEFIFQHLELHQGL</sequence>
<name>A0ABR6B5M0_9BACI</name>
<dbReference type="Proteomes" id="UP000517315">
    <property type="component" value="Unassembled WGS sequence"/>
</dbReference>
<reference evidence="1 2" key="1">
    <citation type="submission" date="2020-08" db="EMBL/GenBank/DDBJ databases">
        <title>Functional genomics of gut bacteria from endangered species of beetles.</title>
        <authorList>
            <person name="Carlos-Shanley C."/>
        </authorList>
    </citation>
    <scope>NUCLEOTIDE SEQUENCE [LARGE SCALE GENOMIC DNA]</scope>
    <source>
        <strain evidence="1 2">S00152</strain>
    </source>
</reference>